<accession>D9YYZ0</accession>
<proteinExistence type="predicted"/>
<dbReference type="AlphaFoldDB" id="D9YYZ0"/>
<reference evidence="1" key="1">
    <citation type="journal article" date="2010" name="Appl. Environ. Microbiol.">
        <title>Molecular and genetic analyses of the putative Proteus O antigen gene locus.</title>
        <authorList>
            <person name="Wang Q."/>
            <person name="Torzewska A."/>
            <person name="Ruan X."/>
            <person name="Wang X."/>
            <person name="Rozalski A."/>
            <person name="Shao Z."/>
            <person name="Guo X."/>
            <person name="Zhou H."/>
            <person name="Feng L."/>
            <person name="Wang L."/>
        </authorList>
    </citation>
    <scope>NUCLEOTIDE SEQUENCE</scope>
    <source>
        <strain evidence="1">CCUG 4637</strain>
    </source>
</reference>
<sequence>MMNEYIKHIRKKVLRSLCNSFPTLVTKLLYYRRFGKRLNLKQPKTFNEKLQWLKLNTYKNNLLVTQCADKYKVREYIKKTHCEDILNDIYYTWNSPLEINWEALPNKFVLKCNHGAGYNIVCRDKEKLNQDKIITTLTKWMKEDYWKNSVELCYKDIPKKIICEKFIETESKELPLDYKVFCFHGKAEFVMICTDRESQKPKFFFVDKDWNLLPYGLDYKYITDASILTKPIGYEKLFFYAEKLSKPFPFVRADFYLNDNNILFGELTFTPAAGLDIELNNKEIRNVDIIIGNLLNLNRI</sequence>
<dbReference type="EMBL" id="GU254059">
    <property type="protein sequence ID" value="ADL32277.1"/>
    <property type="molecule type" value="Genomic_DNA"/>
</dbReference>
<protein>
    <submittedName>
        <fullName evidence="1">WemB</fullName>
    </submittedName>
</protein>
<dbReference type="Pfam" id="PF14305">
    <property type="entry name" value="ATPgrasp_TupA"/>
    <property type="match status" value="1"/>
</dbReference>
<evidence type="ECO:0000313" key="1">
    <source>
        <dbReference type="EMBL" id="ADL32277.1"/>
    </source>
</evidence>
<organism evidence="1">
    <name type="scientific">Proteus mirabilis</name>
    <dbReference type="NCBI Taxonomy" id="584"/>
    <lineage>
        <taxon>Bacteria</taxon>
        <taxon>Pseudomonadati</taxon>
        <taxon>Pseudomonadota</taxon>
        <taxon>Gammaproteobacteria</taxon>
        <taxon>Enterobacterales</taxon>
        <taxon>Morganellaceae</taxon>
        <taxon>Proteus</taxon>
    </lineage>
</organism>
<dbReference type="InterPro" id="IPR029465">
    <property type="entry name" value="ATPgrasp_TupA"/>
</dbReference>
<name>D9YYZ0_PROMI</name>
<gene>
    <name evidence="1" type="primary">wemB</name>
</gene>